<keyword evidence="1" id="KW-0175">Coiled coil</keyword>
<name>A0A0S3PSP1_9BRAD</name>
<protein>
    <submittedName>
        <fullName evidence="2">Uncharacterized protein</fullName>
    </submittedName>
</protein>
<dbReference type="AlphaFoldDB" id="A0A0S3PSP1"/>
<dbReference type="KEGG" id="vgo:GJW-30_1_01420"/>
<evidence type="ECO:0000313" key="2">
    <source>
        <dbReference type="EMBL" id="BAT58892.1"/>
    </source>
</evidence>
<organism evidence="2 3">
    <name type="scientific">Variibacter gotjawalensis</name>
    <dbReference type="NCBI Taxonomy" id="1333996"/>
    <lineage>
        <taxon>Bacteria</taxon>
        <taxon>Pseudomonadati</taxon>
        <taxon>Pseudomonadota</taxon>
        <taxon>Alphaproteobacteria</taxon>
        <taxon>Hyphomicrobiales</taxon>
        <taxon>Nitrobacteraceae</taxon>
        <taxon>Variibacter</taxon>
    </lineage>
</organism>
<dbReference type="EMBL" id="AP014946">
    <property type="protein sequence ID" value="BAT58892.1"/>
    <property type="molecule type" value="Genomic_DNA"/>
</dbReference>
<sequence length="95" mass="10352">MAVKGFAEQVQQQQEVWQAQIKDYQAKLEAASGQAKEEYAKALAQLQAQSEAAKGLAAQAQAAGETAWNDMKTASEKAFAEMQKGWADALSRFNK</sequence>
<feature type="coiled-coil region" evidence="1">
    <location>
        <begin position="7"/>
        <end position="63"/>
    </location>
</feature>
<proteinExistence type="predicted"/>
<evidence type="ECO:0000256" key="1">
    <source>
        <dbReference type="SAM" id="Coils"/>
    </source>
</evidence>
<evidence type="ECO:0000313" key="3">
    <source>
        <dbReference type="Proteomes" id="UP000236884"/>
    </source>
</evidence>
<reference evidence="2 3" key="1">
    <citation type="submission" date="2015-08" db="EMBL/GenBank/DDBJ databases">
        <title>Investigation of the bacterial diversity of lava forest soil.</title>
        <authorList>
            <person name="Lee J.S."/>
        </authorList>
    </citation>
    <scope>NUCLEOTIDE SEQUENCE [LARGE SCALE GENOMIC DNA]</scope>
    <source>
        <strain evidence="2 3">GJW-30</strain>
    </source>
</reference>
<accession>A0A0S3PSP1</accession>
<dbReference type="RefSeq" id="WP_096353499.1">
    <property type="nucleotide sequence ID" value="NZ_AP014946.1"/>
</dbReference>
<dbReference type="Proteomes" id="UP000236884">
    <property type="component" value="Chromosome"/>
</dbReference>
<keyword evidence="3" id="KW-1185">Reference proteome</keyword>
<gene>
    <name evidence="2" type="ORF">GJW-30_1_01420</name>
</gene>